<sequence length="55" mass="6010">MRNAEPVAQGAAHAVRLLPVLTCRRHIDLLRVCSSMARPVRRSEGGRRPVAAHLG</sequence>
<evidence type="ECO:0000313" key="1">
    <source>
        <dbReference type="EMBL" id="MFC5890970.1"/>
    </source>
</evidence>
<dbReference type="Proteomes" id="UP001596067">
    <property type="component" value="Unassembled WGS sequence"/>
</dbReference>
<dbReference type="RefSeq" id="WP_313761330.1">
    <property type="nucleotide sequence ID" value="NZ_BAAAVH010000040.1"/>
</dbReference>
<gene>
    <name evidence="1" type="ORF">ACFP0N_39065</name>
</gene>
<organism evidence="1 2">
    <name type="scientific">Kitasatospora aburaviensis</name>
    <dbReference type="NCBI Taxonomy" id="67265"/>
    <lineage>
        <taxon>Bacteria</taxon>
        <taxon>Bacillati</taxon>
        <taxon>Actinomycetota</taxon>
        <taxon>Actinomycetes</taxon>
        <taxon>Kitasatosporales</taxon>
        <taxon>Streptomycetaceae</taxon>
        <taxon>Kitasatospora</taxon>
    </lineage>
</organism>
<evidence type="ECO:0000313" key="2">
    <source>
        <dbReference type="Proteomes" id="UP001596067"/>
    </source>
</evidence>
<comment type="caution">
    <text evidence="1">The sequence shown here is derived from an EMBL/GenBank/DDBJ whole genome shotgun (WGS) entry which is preliminary data.</text>
</comment>
<protein>
    <submittedName>
        <fullName evidence="1">Uncharacterized protein</fullName>
    </submittedName>
</protein>
<keyword evidence="2" id="KW-1185">Reference proteome</keyword>
<name>A0ABW1FA06_9ACTN</name>
<accession>A0ABW1FA06</accession>
<reference evidence="2" key="1">
    <citation type="journal article" date="2019" name="Int. J. Syst. Evol. Microbiol.">
        <title>The Global Catalogue of Microorganisms (GCM) 10K type strain sequencing project: providing services to taxonomists for standard genome sequencing and annotation.</title>
        <authorList>
            <consortium name="The Broad Institute Genomics Platform"/>
            <consortium name="The Broad Institute Genome Sequencing Center for Infectious Disease"/>
            <person name="Wu L."/>
            <person name="Ma J."/>
        </authorList>
    </citation>
    <scope>NUCLEOTIDE SEQUENCE [LARGE SCALE GENOMIC DNA]</scope>
    <source>
        <strain evidence="2">CGMCC 4.1469</strain>
    </source>
</reference>
<dbReference type="EMBL" id="JBHSOD010000106">
    <property type="protein sequence ID" value="MFC5890970.1"/>
    <property type="molecule type" value="Genomic_DNA"/>
</dbReference>
<proteinExistence type="predicted"/>